<proteinExistence type="predicted"/>
<gene>
    <name evidence="1" type="ORF">OOJ96_20115</name>
</gene>
<accession>A0ACC7PJ30</accession>
<comment type="caution">
    <text evidence="1">The sequence shown here is derived from an EMBL/GenBank/DDBJ whole genome shotgun (WGS) entry which is preliminary data.</text>
</comment>
<evidence type="ECO:0000313" key="2">
    <source>
        <dbReference type="Proteomes" id="UP001637618"/>
    </source>
</evidence>
<sequence length="235" mass="27196">MQQHSINDITRTIRVHPCVAGHHLDYTLGEELPLFAPPKDERLTYGFGYNSGRRRKAMGMPFFKTGKGTPYKTWHNMMRRAYAPKKRPAYEDCSVCRKWWDYQEFAAWYSVQPYAFEDDAELDKDILDQLNTVYSPEHCSVVPKLINQIFRNTRSRRGRLPIGVSVAPSGVGFVSSLSMLGKRVELGKFSDISDAFKAYQSAHSDYCIELAEKYEGQIDERVIQRLRTCSRHIRD</sequence>
<keyword evidence="2" id="KW-1185">Reference proteome</keyword>
<evidence type="ECO:0000313" key="1">
    <source>
        <dbReference type="EMBL" id="MFO2479710.1"/>
    </source>
</evidence>
<dbReference type="EMBL" id="JAPEQY010000017">
    <property type="protein sequence ID" value="MFO2479710.1"/>
    <property type="molecule type" value="Genomic_DNA"/>
</dbReference>
<reference evidence="1" key="1">
    <citation type="submission" date="2022-11" db="EMBL/GenBank/DDBJ databases">
        <title>Draft genome sequences of strains of Pseudomonas imrae sp. nov.</title>
        <authorList>
            <person name="Salva Serra F."/>
            <person name="Nimje P."/>
            <person name="Moore E.R.B."/>
            <person name="Marathe N.P."/>
        </authorList>
    </citation>
    <scope>NUCLEOTIDE SEQUENCE</scope>
    <source>
        <strain evidence="1">15FMM2</strain>
    </source>
</reference>
<organism evidence="1 2">
    <name type="scientific">Pseudomonas imrae</name>
    <dbReference type="NCBI Taxonomy" id="2992837"/>
    <lineage>
        <taxon>Bacteria</taxon>
        <taxon>Pseudomonadati</taxon>
        <taxon>Pseudomonadota</taxon>
        <taxon>Gammaproteobacteria</taxon>
        <taxon>Pseudomonadales</taxon>
        <taxon>Pseudomonadaceae</taxon>
        <taxon>Pseudomonas</taxon>
    </lineage>
</organism>
<protein>
    <submittedName>
        <fullName evidence="1">Uncharacterized protein</fullName>
    </submittedName>
</protein>
<dbReference type="Proteomes" id="UP001637618">
    <property type="component" value="Unassembled WGS sequence"/>
</dbReference>
<name>A0ACC7PJ30_9PSED</name>